<dbReference type="Gene3D" id="3.40.50.1950">
    <property type="entry name" value="Flavin prenyltransferase-like"/>
    <property type="match status" value="1"/>
</dbReference>
<reference evidence="3" key="1">
    <citation type="journal article" date="2019" name="Int. J. Syst. Evol. Microbiol.">
        <title>The Global Catalogue of Microorganisms (GCM) 10K type strain sequencing project: providing services to taxonomists for standard genome sequencing and annotation.</title>
        <authorList>
            <consortium name="The Broad Institute Genomics Platform"/>
            <consortium name="The Broad Institute Genome Sequencing Center for Infectious Disease"/>
            <person name="Wu L."/>
            <person name="Ma J."/>
        </authorList>
    </citation>
    <scope>NUCLEOTIDE SEQUENCE [LARGE SCALE GENOMIC DNA]</scope>
    <source>
        <strain evidence="3">CGMCC 4.7638</strain>
    </source>
</reference>
<dbReference type="SUPFAM" id="SSF52507">
    <property type="entry name" value="Homo-oligomeric flavin-containing Cys decarboxylases, HFCD"/>
    <property type="match status" value="1"/>
</dbReference>
<dbReference type="RefSeq" id="WP_344286647.1">
    <property type="nucleotide sequence ID" value="NZ_BAAAHV010000027.1"/>
</dbReference>
<comment type="caution">
    <text evidence="2">The sequence shown here is derived from an EMBL/GenBank/DDBJ whole genome shotgun (WGS) entry which is preliminary data.</text>
</comment>
<keyword evidence="3" id="KW-1185">Reference proteome</keyword>
<dbReference type="PANTHER" id="PTHR14359:SF6">
    <property type="entry name" value="PHOSPHOPANTOTHENOYLCYSTEINE DECARBOXYLASE"/>
    <property type="match status" value="1"/>
</dbReference>
<name>A0ABW5HT31_9PSEU</name>
<proteinExistence type="predicted"/>
<dbReference type="Pfam" id="PF02441">
    <property type="entry name" value="Flavoprotein"/>
    <property type="match status" value="1"/>
</dbReference>
<evidence type="ECO:0000313" key="2">
    <source>
        <dbReference type="EMBL" id="MFD2480076.1"/>
    </source>
</evidence>
<evidence type="ECO:0000259" key="1">
    <source>
        <dbReference type="Pfam" id="PF02441"/>
    </source>
</evidence>
<feature type="domain" description="Flavoprotein" evidence="1">
    <location>
        <begin position="25"/>
        <end position="165"/>
    </location>
</feature>
<dbReference type="InterPro" id="IPR003382">
    <property type="entry name" value="Flavoprotein"/>
</dbReference>
<evidence type="ECO:0000313" key="3">
    <source>
        <dbReference type="Proteomes" id="UP001597542"/>
    </source>
</evidence>
<gene>
    <name evidence="2" type="ORF">ACFSUT_07320</name>
</gene>
<protein>
    <submittedName>
        <fullName evidence="2">Flavoprotein</fullName>
    </submittedName>
</protein>
<dbReference type="EMBL" id="JBHUKQ010000006">
    <property type="protein sequence ID" value="MFD2480076.1"/>
    <property type="molecule type" value="Genomic_DNA"/>
</dbReference>
<sequence length="210" mass="22398">MSKLYSSDIEPVDVLADRVTFGRMLLVGSGALSASFLPYWINWIDAVLPTVSLKVVLTRSARKFVSEHAISALSRTDVITDEWPDRPCREAPHVALADWPDVVAVYPATLNFISRFALGLGDSPALLALQCTKAVIGIAPALPPGAVNNPVVAAHLRSLADRPRVVVSSTEAAVSATTGELGEGSVGPLSDLVGQLEQRYRELAARNEAE</sequence>
<dbReference type="Proteomes" id="UP001597542">
    <property type="component" value="Unassembled WGS sequence"/>
</dbReference>
<organism evidence="2 3">
    <name type="scientific">Amycolatopsis albidoflavus</name>
    <dbReference type="NCBI Taxonomy" id="102226"/>
    <lineage>
        <taxon>Bacteria</taxon>
        <taxon>Bacillati</taxon>
        <taxon>Actinomycetota</taxon>
        <taxon>Actinomycetes</taxon>
        <taxon>Pseudonocardiales</taxon>
        <taxon>Pseudonocardiaceae</taxon>
        <taxon>Amycolatopsis</taxon>
    </lineage>
</organism>
<dbReference type="InterPro" id="IPR036551">
    <property type="entry name" value="Flavin_trans-like"/>
</dbReference>
<dbReference type="PANTHER" id="PTHR14359">
    <property type="entry name" value="HOMO-OLIGOMERIC FLAVIN CONTAINING CYS DECARBOXYLASE FAMILY"/>
    <property type="match status" value="1"/>
</dbReference>
<accession>A0ABW5HT31</accession>